<dbReference type="Pfam" id="PF07083">
    <property type="entry name" value="DUF1351"/>
    <property type="match status" value="1"/>
</dbReference>
<sequence>MEFESPITPMISQNRRFLQMENELTVRVERPAIPAMSWNKDEVEQNLDEMLAAYKGRVYTPESIKSAKEDRAKVNGWDKQLGAAATAAKKLYMKPLEDFQQSIKEMQGKCKEISGAIDAQVKAVEAAEKEEKASTLRLIYRDNIGELEALIPFERLLDNRWLNKTFAIAEAKKTLCKAIEGVRSDLDFIRENCGEDVEPCTIEYLRNLSVNEAVREHTRREKSRAAQRDAEAAREAAERARMSAPVIVPPTAEEREMRAQAAAATQAAAFITPEGRLDVEAMQTMADAQPSAPARKKYYFWVEFSPEDIEWFRNAAKERQFRFGSIK</sequence>
<protein>
    <recommendedName>
        <fullName evidence="2">DUF1351 domain-containing protein</fullName>
    </recommendedName>
</protein>
<proteinExistence type="predicted"/>
<accession>A0A8S5MQ66</accession>
<dbReference type="InterPro" id="IPR009785">
    <property type="entry name" value="Prophage_Lj928_Orf309"/>
</dbReference>
<dbReference type="EMBL" id="BK014960">
    <property type="protein sequence ID" value="DAD84446.1"/>
    <property type="molecule type" value="Genomic_DNA"/>
</dbReference>
<reference evidence="1" key="1">
    <citation type="journal article" date="2021" name="Proc. Natl. Acad. Sci. U.S.A.">
        <title>A Catalog of Tens of Thousands of Viruses from Human Metagenomes Reveals Hidden Associations with Chronic Diseases.</title>
        <authorList>
            <person name="Tisza M.J."/>
            <person name="Buck C.B."/>
        </authorList>
    </citation>
    <scope>NUCLEOTIDE SEQUENCE</scope>
    <source>
        <strain evidence="1">CtCjb12</strain>
    </source>
</reference>
<organism evidence="1">
    <name type="scientific">Myoviridae sp. ctCjb12</name>
    <dbReference type="NCBI Taxonomy" id="2826631"/>
    <lineage>
        <taxon>Viruses</taxon>
        <taxon>Duplodnaviria</taxon>
        <taxon>Heunggongvirae</taxon>
        <taxon>Uroviricota</taxon>
        <taxon>Caudoviricetes</taxon>
    </lineage>
</organism>
<evidence type="ECO:0000313" key="1">
    <source>
        <dbReference type="EMBL" id="DAD84446.1"/>
    </source>
</evidence>
<name>A0A8S5MQ66_9CAUD</name>
<evidence type="ECO:0008006" key="2">
    <source>
        <dbReference type="Google" id="ProtNLM"/>
    </source>
</evidence>